<proteinExistence type="predicted"/>
<reference evidence="1 2" key="1">
    <citation type="submission" date="2014-09" db="EMBL/GenBank/DDBJ databases">
        <authorList>
            <person name="Ellenberger Sabrina"/>
        </authorList>
    </citation>
    <scope>NUCLEOTIDE SEQUENCE [LARGE SCALE GENOMIC DNA]</scope>
    <source>
        <strain evidence="1 2">CBS 412.66</strain>
    </source>
</reference>
<accession>A0A0B7N2G7</accession>
<dbReference type="OrthoDB" id="2281053at2759"/>
<gene>
    <name evidence="1" type="primary">PARPA_05456.1 scaffold 18310</name>
</gene>
<evidence type="ECO:0000313" key="2">
    <source>
        <dbReference type="Proteomes" id="UP000054107"/>
    </source>
</evidence>
<name>A0A0B7N2G7_9FUNG</name>
<keyword evidence="2" id="KW-1185">Reference proteome</keyword>
<protein>
    <submittedName>
        <fullName evidence="1">Uncharacterized protein</fullName>
    </submittedName>
</protein>
<dbReference type="EMBL" id="LN726566">
    <property type="protein sequence ID" value="CEP11587.1"/>
    <property type="molecule type" value="Genomic_DNA"/>
</dbReference>
<organism evidence="1 2">
    <name type="scientific">Parasitella parasitica</name>
    <dbReference type="NCBI Taxonomy" id="35722"/>
    <lineage>
        <taxon>Eukaryota</taxon>
        <taxon>Fungi</taxon>
        <taxon>Fungi incertae sedis</taxon>
        <taxon>Mucoromycota</taxon>
        <taxon>Mucoromycotina</taxon>
        <taxon>Mucoromycetes</taxon>
        <taxon>Mucorales</taxon>
        <taxon>Mucorineae</taxon>
        <taxon>Mucoraceae</taxon>
        <taxon>Parasitella</taxon>
    </lineage>
</organism>
<sequence length="214" mass="24660">MDIQYNNGPQAVHYLAKHLAKYDYEANIMTHYKTRIVGAVEAVHDFMEWHKHKNSRNVLFLNIGLINFDSRRVRDDIDALPENSENIFSKTPVEVYEARTDARNITMPQFFCFYSEMSGDSFYCQQIFAKLAIFATTFFEDKGRFMTWKNYYEHLINIPVDQGGIKPRGKSSVSSVDDLYGPDRGNDVTRQELEIEHNSANYISGAAGTENRSS</sequence>
<dbReference type="AlphaFoldDB" id="A0A0B7N2G7"/>
<evidence type="ECO:0000313" key="1">
    <source>
        <dbReference type="EMBL" id="CEP11587.1"/>
    </source>
</evidence>
<dbReference type="Proteomes" id="UP000054107">
    <property type="component" value="Unassembled WGS sequence"/>
</dbReference>
<dbReference type="STRING" id="35722.A0A0B7N2G7"/>